<evidence type="ECO:0008006" key="3">
    <source>
        <dbReference type="Google" id="ProtNLM"/>
    </source>
</evidence>
<evidence type="ECO:0000313" key="2">
    <source>
        <dbReference type="Proteomes" id="UP001249851"/>
    </source>
</evidence>
<organism evidence="1 2">
    <name type="scientific">Acropora cervicornis</name>
    <name type="common">Staghorn coral</name>
    <dbReference type="NCBI Taxonomy" id="6130"/>
    <lineage>
        <taxon>Eukaryota</taxon>
        <taxon>Metazoa</taxon>
        <taxon>Cnidaria</taxon>
        <taxon>Anthozoa</taxon>
        <taxon>Hexacorallia</taxon>
        <taxon>Scleractinia</taxon>
        <taxon>Astrocoeniina</taxon>
        <taxon>Acroporidae</taxon>
        <taxon>Acropora</taxon>
    </lineage>
</organism>
<comment type="caution">
    <text evidence="1">The sequence shown here is derived from an EMBL/GenBank/DDBJ whole genome shotgun (WGS) entry which is preliminary data.</text>
</comment>
<reference evidence="1" key="2">
    <citation type="journal article" date="2023" name="Science">
        <title>Genomic signatures of disease resistance in endangered staghorn corals.</title>
        <authorList>
            <person name="Vollmer S.V."/>
            <person name="Selwyn J.D."/>
            <person name="Despard B.A."/>
            <person name="Roesel C.L."/>
        </authorList>
    </citation>
    <scope>NUCLEOTIDE SEQUENCE</scope>
    <source>
        <strain evidence="1">K2</strain>
    </source>
</reference>
<sequence length="204" mass="23217">MGTSHSRVNNQLSQHIWSWCIDHNVWLTVAHIPGKQNTEADRESRLTQRETKRTLQKPIFDAATKKLDVTPNVDLFASSVIQQLLQNISEEEATGLLVVPHWPTQTWWSYLMSMLIDFPLMLPRKEDTLYLPAQPQLLHPLHKKLQLLACRLSGVSKQAEEFRQGLHRSLCNPGAQVPKNSIRLTTSDGRSSVVQGVLIPFQLL</sequence>
<reference evidence="1" key="1">
    <citation type="journal article" date="2023" name="G3 (Bethesda)">
        <title>Whole genome assembly and annotation of the endangered Caribbean coral Acropora cervicornis.</title>
        <authorList>
            <person name="Selwyn J.D."/>
            <person name="Vollmer S.V."/>
        </authorList>
    </citation>
    <scope>NUCLEOTIDE SEQUENCE</scope>
    <source>
        <strain evidence="1">K2</strain>
    </source>
</reference>
<dbReference type="Proteomes" id="UP001249851">
    <property type="component" value="Unassembled WGS sequence"/>
</dbReference>
<dbReference type="PANTHER" id="PTHR33050">
    <property type="entry name" value="REVERSE TRANSCRIPTASE DOMAIN-CONTAINING PROTEIN"/>
    <property type="match status" value="1"/>
</dbReference>
<name>A0AAD9QMU7_ACRCE</name>
<dbReference type="InterPro" id="IPR052055">
    <property type="entry name" value="Hepadnavirus_pol/RT"/>
</dbReference>
<keyword evidence="2" id="KW-1185">Reference proteome</keyword>
<accession>A0AAD9QMU7</accession>
<proteinExistence type="predicted"/>
<gene>
    <name evidence="1" type="ORF">P5673_012456</name>
</gene>
<dbReference type="AlphaFoldDB" id="A0AAD9QMU7"/>
<evidence type="ECO:0000313" key="1">
    <source>
        <dbReference type="EMBL" id="KAK2564210.1"/>
    </source>
</evidence>
<protein>
    <recommendedName>
        <fullName evidence="3">RNase H type-1 domain-containing protein</fullName>
    </recommendedName>
</protein>
<dbReference type="EMBL" id="JARQWQ010000023">
    <property type="protein sequence ID" value="KAK2564210.1"/>
    <property type="molecule type" value="Genomic_DNA"/>
</dbReference>
<dbReference type="PANTHER" id="PTHR33050:SF7">
    <property type="entry name" value="RIBONUCLEASE H"/>
    <property type="match status" value="1"/>
</dbReference>